<comment type="caution">
    <text evidence="2">The sequence shown here is derived from an EMBL/GenBank/DDBJ whole genome shotgun (WGS) entry which is preliminary data.</text>
</comment>
<feature type="compositionally biased region" description="Polar residues" evidence="1">
    <location>
        <begin position="23"/>
        <end position="34"/>
    </location>
</feature>
<sequence length="116" mass="13139">MGSVHDLRASFFQVELPERDQESSVLTDPNSGSTAVRDAVSDGTLGLTGNRANPHVHRGRQSEVYGQRVHRERPSPSLNRRGDRQHRVRRHASSSQNGVQEDVDHRKRVSSFFLRE</sequence>
<dbReference type="Proteomes" id="UP000037923">
    <property type="component" value="Unassembled WGS sequence"/>
</dbReference>
<dbReference type="AlphaFoldDB" id="A0A0M9G5T9"/>
<organism evidence="2 3">
    <name type="scientific">Leptomonas pyrrhocoris</name>
    <name type="common">Firebug parasite</name>
    <dbReference type="NCBI Taxonomy" id="157538"/>
    <lineage>
        <taxon>Eukaryota</taxon>
        <taxon>Discoba</taxon>
        <taxon>Euglenozoa</taxon>
        <taxon>Kinetoplastea</taxon>
        <taxon>Metakinetoplastina</taxon>
        <taxon>Trypanosomatida</taxon>
        <taxon>Trypanosomatidae</taxon>
        <taxon>Leishmaniinae</taxon>
        <taxon>Leptomonas</taxon>
    </lineage>
</organism>
<evidence type="ECO:0000256" key="1">
    <source>
        <dbReference type="SAM" id="MobiDB-lite"/>
    </source>
</evidence>
<name>A0A0M9G5T9_LEPPY</name>
<protein>
    <submittedName>
        <fullName evidence="2">Uncharacterized protein</fullName>
    </submittedName>
</protein>
<proteinExistence type="predicted"/>
<accession>A0A0M9G5T9</accession>
<dbReference type="GeneID" id="26902989"/>
<feature type="region of interest" description="Disordered" evidence="1">
    <location>
        <begin position="15"/>
        <end position="116"/>
    </location>
</feature>
<dbReference type="EMBL" id="LGTL01000004">
    <property type="protein sequence ID" value="KPA82953.1"/>
    <property type="molecule type" value="Genomic_DNA"/>
</dbReference>
<reference evidence="2 3" key="1">
    <citation type="submission" date="2015-07" db="EMBL/GenBank/DDBJ databases">
        <title>High-quality genome of monoxenous trypanosomatid Leptomonas pyrrhocoris.</title>
        <authorList>
            <person name="Flegontov P."/>
            <person name="Butenko A."/>
            <person name="Firsov S."/>
            <person name="Vlcek C."/>
            <person name="Logacheva M.D."/>
            <person name="Field M."/>
            <person name="Filatov D."/>
            <person name="Flegontova O."/>
            <person name="Gerasimov E."/>
            <person name="Jackson A.P."/>
            <person name="Kelly S."/>
            <person name="Opperdoes F."/>
            <person name="O'Reilly A."/>
            <person name="Votypka J."/>
            <person name="Yurchenko V."/>
            <person name="Lukes J."/>
        </authorList>
    </citation>
    <scope>NUCLEOTIDE SEQUENCE [LARGE SCALE GENOMIC DNA]</scope>
    <source>
        <strain evidence="2">H10</strain>
    </source>
</reference>
<feature type="compositionally biased region" description="Basic residues" evidence="1">
    <location>
        <begin position="83"/>
        <end position="92"/>
    </location>
</feature>
<dbReference type="RefSeq" id="XP_015661392.1">
    <property type="nucleotide sequence ID" value="XM_015799790.1"/>
</dbReference>
<gene>
    <name evidence="2" type="ORF">ABB37_02698</name>
</gene>
<evidence type="ECO:0000313" key="2">
    <source>
        <dbReference type="EMBL" id="KPA82953.1"/>
    </source>
</evidence>
<evidence type="ECO:0000313" key="3">
    <source>
        <dbReference type="Proteomes" id="UP000037923"/>
    </source>
</evidence>
<dbReference type="VEuPathDB" id="TriTrypDB:LpyrH10_04_2480"/>
<keyword evidence="3" id="KW-1185">Reference proteome</keyword>